<sequence length="354" mass="40225">MKKWTVIDLFSGAGGLSRGFYDAGYSVVIGVDFDDFALKTFEYNHGDAKALKLDLFNLENINVLKNEFAKYDTKLDVLVGGPPCQGFSLAGKREKNDDRNKLYTAMVEAAKQLKPRVVVLENVPGLLTLYNGQAKEKIFADFENLGYKMNVKVLYAPDYGIPQIRKRAFFVGLLDSELQFEFPSASISPSQYITCEEAISDLPALEGVYGDDIQDYEHPPLSDYQREMRANSLKIYNHIGSIHSEKTVKMISLVPEGKNYKALPSEYQGIYKYNEALTRYHSKKPSLTINTGHRSHFHYKWNRIPTVRESARLQSFVDDFIFFGNKSEQYKQVGNAVPPKLGYAIANQIKKYLK</sequence>
<keyword evidence="1 6" id="KW-0489">Methyltransferase</keyword>
<dbReference type="PROSITE" id="PS00094">
    <property type="entry name" value="C5_MTASE_1"/>
    <property type="match status" value="1"/>
</dbReference>
<dbReference type="GO" id="GO:0008168">
    <property type="term" value="F:methyltransferase activity"/>
    <property type="evidence" value="ECO:0007669"/>
    <property type="project" value="UniProtKB-KW"/>
</dbReference>
<accession>A0ABT9KG17</accession>
<comment type="similarity">
    <text evidence="6 7">Belongs to the class I-like SAM-binding methyltransferase superfamily. C5-methyltransferase family.</text>
</comment>
<evidence type="ECO:0000256" key="1">
    <source>
        <dbReference type="ARBA" id="ARBA00022603"/>
    </source>
</evidence>
<dbReference type="Proteomes" id="UP001224083">
    <property type="component" value="Unassembled WGS sequence"/>
</dbReference>
<evidence type="ECO:0000313" key="9">
    <source>
        <dbReference type="EMBL" id="MDP9501004.1"/>
    </source>
</evidence>
<dbReference type="EC" id="2.1.1.37" evidence="8"/>
<dbReference type="InterPro" id="IPR050390">
    <property type="entry name" value="C5-Methyltransferase"/>
</dbReference>
<dbReference type="SUPFAM" id="SSF53335">
    <property type="entry name" value="S-adenosyl-L-methionine-dependent methyltransferases"/>
    <property type="match status" value="1"/>
</dbReference>
<dbReference type="InterPro" id="IPR029063">
    <property type="entry name" value="SAM-dependent_MTases_sf"/>
</dbReference>
<dbReference type="Gene3D" id="3.40.50.150">
    <property type="entry name" value="Vaccinia Virus protein VP39"/>
    <property type="match status" value="1"/>
</dbReference>
<comment type="caution">
    <text evidence="9">The sequence shown here is derived from an EMBL/GenBank/DDBJ whole genome shotgun (WGS) entry which is preliminary data.</text>
</comment>
<name>A0ABT9KG17_9PAST</name>
<dbReference type="PROSITE" id="PS51679">
    <property type="entry name" value="SAM_MT_C5"/>
    <property type="match status" value="1"/>
</dbReference>
<keyword evidence="10" id="KW-1185">Reference proteome</keyword>
<evidence type="ECO:0000313" key="10">
    <source>
        <dbReference type="Proteomes" id="UP001224083"/>
    </source>
</evidence>
<dbReference type="Pfam" id="PF00145">
    <property type="entry name" value="DNA_methylase"/>
    <property type="match status" value="1"/>
</dbReference>
<comment type="catalytic activity">
    <reaction evidence="5 8">
        <text>a 2'-deoxycytidine in DNA + S-adenosyl-L-methionine = a 5-methyl-2'-deoxycytidine in DNA + S-adenosyl-L-homocysteine + H(+)</text>
        <dbReference type="Rhea" id="RHEA:13681"/>
        <dbReference type="Rhea" id="RHEA-COMP:11369"/>
        <dbReference type="Rhea" id="RHEA-COMP:11370"/>
        <dbReference type="ChEBI" id="CHEBI:15378"/>
        <dbReference type="ChEBI" id="CHEBI:57856"/>
        <dbReference type="ChEBI" id="CHEBI:59789"/>
        <dbReference type="ChEBI" id="CHEBI:85452"/>
        <dbReference type="ChEBI" id="CHEBI:85454"/>
        <dbReference type="EC" id="2.1.1.37"/>
    </reaction>
</comment>
<protein>
    <recommendedName>
        <fullName evidence="8">Cytosine-specific methyltransferase</fullName>
        <ecNumber evidence="8">2.1.1.37</ecNumber>
    </recommendedName>
</protein>
<dbReference type="Gene3D" id="3.90.120.10">
    <property type="entry name" value="DNA Methylase, subunit A, domain 2"/>
    <property type="match status" value="1"/>
</dbReference>
<evidence type="ECO:0000256" key="7">
    <source>
        <dbReference type="RuleBase" id="RU000416"/>
    </source>
</evidence>
<dbReference type="GO" id="GO:0032259">
    <property type="term" value="P:methylation"/>
    <property type="evidence" value="ECO:0007669"/>
    <property type="project" value="UniProtKB-KW"/>
</dbReference>
<keyword evidence="3 6" id="KW-0949">S-adenosyl-L-methionine</keyword>
<proteinExistence type="inferred from homology"/>
<dbReference type="PANTHER" id="PTHR10629:SF52">
    <property type="entry name" value="DNA (CYTOSINE-5)-METHYLTRANSFERASE 1"/>
    <property type="match status" value="1"/>
</dbReference>
<keyword evidence="2 6" id="KW-0808">Transferase</keyword>
<evidence type="ECO:0000256" key="8">
    <source>
        <dbReference type="RuleBase" id="RU000417"/>
    </source>
</evidence>
<dbReference type="InterPro" id="IPR001525">
    <property type="entry name" value="C5_MeTfrase"/>
</dbReference>
<organism evidence="9 10">
    <name type="scientific">Bisgaard Taxon 45</name>
    <dbReference type="NCBI Taxonomy" id="304289"/>
    <lineage>
        <taxon>Bacteria</taxon>
        <taxon>Pseudomonadati</taxon>
        <taxon>Pseudomonadota</taxon>
        <taxon>Gammaproteobacteria</taxon>
        <taxon>Pasteurellales</taxon>
        <taxon>Pasteurellaceae</taxon>
    </lineage>
</organism>
<evidence type="ECO:0000256" key="5">
    <source>
        <dbReference type="ARBA" id="ARBA00047422"/>
    </source>
</evidence>
<evidence type="ECO:0000256" key="6">
    <source>
        <dbReference type="PROSITE-ProRule" id="PRU01016"/>
    </source>
</evidence>
<evidence type="ECO:0000256" key="4">
    <source>
        <dbReference type="ARBA" id="ARBA00022747"/>
    </source>
</evidence>
<gene>
    <name evidence="9" type="ORF">O7M46_08530</name>
</gene>
<evidence type="ECO:0000256" key="3">
    <source>
        <dbReference type="ARBA" id="ARBA00022691"/>
    </source>
</evidence>
<dbReference type="InterPro" id="IPR018117">
    <property type="entry name" value="C5_DNA_meth_AS"/>
</dbReference>
<dbReference type="InterPro" id="IPR031303">
    <property type="entry name" value="C5_meth_CS"/>
</dbReference>
<dbReference type="PANTHER" id="PTHR10629">
    <property type="entry name" value="CYTOSINE-SPECIFIC METHYLTRANSFERASE"/>
    <property type="match status" value="1"/>
</dbReference>
<dbReference type="EMBL" id="JAQAHH010000009">
    <property type="protein sequence ID" value="MDP9501004.1"/>
    <property type="molecule type" value="Genomic_DNA"/>
</dbReference>
<dbReference type="PRINTS" id="PR00105">
    <property type="entry name" value="C5METTRFRASE"/>
</dbReference>
<feature type="active site" evidence="6">
    <location>
        <position position="84"/>
    </location>
</feature>
<dbReference type="NCBIfam" id="TIGR00675">
    <property type="entry name" value="dcm"/>
    <property type="match status" value="1"/>
</dbReference>
<reference evidence="9 10" key="1">
    <citation type="submission" date="2022-12" db="EMBL/GenBank/DDBJ databases">
        <title>Genome sequence of Pasteurellaceae Bisgaard Taxon 45.</title>
        <authorList>
            <person name="Foggin C."/>
            <person name="Rosen L.E."/>
            <person name="Henton M."/>
            <person name="Buys A."/>
            <person name="Floyd T."/>
            <person name="Turner A.D."/>
            <person name="Tarbin J."/>
            <person name="Lloyd A.S."/>
            <person name="Chaitezvi C."/>
            <person name="Ellis R.J."/>
            <person name="Roberts H.C."/>
            <person name="Dastjerdi A."/>
            <person name="Nunez A."/>
            <person name="Van Vliet A.H."/>
            <person name="Steinbach F."/>
        </authorList>
    </citation>
    <scope>NUCLEOTIDE SEQUENCE [LARGE SCALE GENOMIC DNA]</scope>
    <source>
        <strain evidence="9 10">VF20HR</strain>
    </source>
</reference>
<keyword evidence="4" id="KW-0680">Restriction system</keyword>
<dbReference type="PROSITE" id="PS00095">
    <property type="entry name" value="C5_MTASE_2"/>
    <property type="match status" value="1"/>
</dbReference>
<evidence type="ECO:0000256" key="2">
    <source>
        <dbReference type="ARBA" id="ARBA00022679"/>
    </source>
</evidence>